<dbReference type="GO" id="GO:0030148">
    <property type="term" value="P:sphingolipid biosynthetic process"/>
    <property type="evidence" value="ECO:0007669"/>
    <property type="project" value="TreeGrafter"/>
</dbReference>
<dbReference type="OrthoDB" id="10267115at2759"/>
<dbReference type="GO" id="GO:0047560">
    <property type="term" value="F:3-dehydrosphinganine reductase activity"/>
    <property type="evidence" value="ECO:0007669"/>
    <property type="project" value="TreeGrafter"/>
</dbReference>
<dbReference type="Gene3D" id="3.40.50.720">
    <property type="entry name" value="NAD(P)-binding Rossmann-like Domain"/>
    <property type="match status" value="1"/>
</dbReference>
<dbReference type="GO" id="GO:0005789">
    <property type="term" value="C:endoplasmic reticulum membrane"/>
    <property type="evidence" value="ECO:0007669"/>
    <property type="project" value="TreeGrafter"/>
</dbReference>
<dbReference type="Pfam" id="PF00106">
    <property type="entry name" value="adh_short"/>
    <property type="match status" value="2"/>
</dbReference>
<feature type="region of interest" description="Disordered" evidence="1">
    <location>
        <begin position="151"/>
        <end position="174"/>
    </location>
</feature>
<keyword evidence="3" id="KW-1185">Reference proteome</keyword>
<feature type="compositionally biased region" description="Polar residues" evidence="1">
    <location>
        <begin position="161"/>
        <end position="174"/>
    </location>
</feature>
<dbReference type="AlphaFoldDB" id="A0A6A6HFH8"/>
<reference evidence="2" key="1">
    <citation type="journal article" date="2020" name="Stud. Mycol.">
        <title>101 Dothideomycetes genomes: a test case for predicting lifestyles and emergence of pathogens.</title>
        <authorList>
            <person name="Haridas S."/>
            <person name="Albert R."/>
            <person name="Binder M."/>
            <person name="Bloem J."/>
            <person name="Labutti K."/>
            <person name="Salamov A."/>
            <person name="Andreopoulos B."/>
            <person name="Baker S."/>
            <person name="Barry K."/>
            <person name="Bills G."/>
            <person name="Bluhm B."/>
            <person name="Cannon C."/>
            <person name="Castanera R."/>
            <person name="Culley D."/>
            <person name="Daum C."/>
            <person name="Ezra D."/>
            <person name="Gonzalez J."/>
            <person name="Henrissat B."/>
            <person name="Kuo A."/>
            <person name="Liang C."/>
            <person name="Lipzen A."/>
            <person name="Lutzoni F."/>
            <person name="Magnuson J."/>
            <person name="Mondo S."/>
            <person name="Nolan M."/>
            <person name="Ohm R."/>
            <person name="Pangilinan J."/>
            <person name="Park H.-J."/>
            <person name="Ramirez L."/>
            <person name="Alfaro M."/>
            <person name="Sun H."/>
            <person name="Tritt A."/>
            <person name="Yoshinaga Y."/>
            <person name="Zwiers L.-H."/>
            <person name="Turgeon B."/>
            <person name="Goodwin S."/>
            <person name="Spatafora J."/>
            <person name="Crous P."/>
            <person name="Grigoriev I."/>
        </authorList>
    </citation>
    <scope>NUCLEOTIDE SEQUENCE</scope>
    <source>
        <strain evidence="2">Tuck. ex Michener</strain>
    </source>
</reference>
<dbReference type="EMBL" id="ML991783">
    <property type="protein sequence ID" value="KAF2236876.1"/>
    <property type="molecule type" value="Genomic_DNA"/>
</dbReference>
<gene>
    <name evidence="2" type="ORF">EV356DRAFT_574777</name>
</gene>
<dbReference type="InterPro" id="IPR002347">
    <property type="entry name" value="SDR_fam"/>
</dbReference>
<name>A0A6A6HFH8_VIRVR</name>
<organism evidence="2 3">
    <name type="scientific">Viridothelium virens</name>
    <name type="common">Speckled blister lichen</name>
    <name type="synonym">Trypethelium virens</name>
    <dbReference type="NCBI Taxonomy" id="1048519"/>
    <lineage>
        <taxon>Eukaryota</taxon>
        <taxon>Fungi</taxon>
        <taxon>Dikarya</taxon>
        <taxon>Ascomycota</taxon>
        <taxon>Pezizomycotina</taxon>
        <taxon>Dothideomycetes</taxon>
        <taxon>Dothideomycetes incertae sedis</taxon>
        <taxon>Trypetheliales</taxon>
        <taxon>Trypetheliaceae</taxon>
        <taxon>Viridothelium</taxon>
    </lineage>
</organism>
<dbReference type="Proteomes" id="UP000800092">
    <property type="component" value="Unassembled WGS sequence"/>
</dbReference>
<dbReference type="GO" id="GO:0006666">
    <property type="term" value="P:3-keto-sphinganine metabolic process"/>
    <property type="evidence" value="ECO:0007669"/>
    <property type="project" value="TreeGrafter"/>
</dbReference>
<dbReference type="SUPFAM" id="SSF51735">
    <property type="entry name" value="NAD(P)-binding Rossmann-fold domains"/>
    <property type="match status" value="1"/>
</dbReference>
<dbReference type="PRINTS" id="PR00081">
    <property type="entry name" value="GDHRDH"/>
</dbReference>
<proteinExistence type="predicted"/>
<dbReference type="PANTHER" id="PTHR43550">
    <property type="entry name" value="3-KETODIHYDROSPHINGOSINE REDUCTASE"/>
    <property type="match status" value="1"/>
</dbReference>
<evidence type="ECO:0000256" key="1">
    <source>
        <dbReference type="SAM" id="MobiDB-lite"/>
    </source>
</evidence>
<evidence type="ECO:0000313" key="2">
    <source>
        <dbReference type="EMBL" id="KAF2236876.1"/>
    </source>
</evidence>
<dbReference type="PANTHER" id="PTHR43550:SF3">
    <property type="entry name" value="3-KETODIHYDROSPHINGOSINE REDUCTASE"/>
    <property type="match status" value="1"/>
</dbReference>
<accession>A0A6A6HFH8</accession>
<protein>
    <submittedName>
        <fullName evidence="2">NAD(P)-binding protein</fullName>
    </submittedName>
</protein>
<dbReference type="InterPro" id="IPR036291">
    <property type="entry name" value="NAD(P)-bd_dom_sf"/>
</dbReference>
<sequence>MNGTEDVQPFGVSGTVLLTGGSSGLGLDAGRQLAAKGANVIIIARKVENSRTGIASISESATNQRFHDVSADLRSAAECERTVAEATAWNNGVPPDIVWCCQGYSHPTPFINTPVEKFQDQMDSNYFSCLYIAHAVLNRWLRPGTSASSHASLAPKAAGNADNSPTAATVPSAKTSSSQTRHLIFTSSFVSFVSFAGYSPYSPSKIAPRSLAETLASEMHLYAGAHPSLPCVRIHTVYPATIKTSGLDAENLIKTDVTKMLEEGDEGESAADCARAAIRGLQGGGGVVTTRWMTWAVWCSGLGAAERGG</sequence>
<evidence type="ECO:0000313" key="3">
    <source>
        <dbReference type="Proteomes" id="UP000800092"/>
    </source>
</evidence>